<dbReference type="SUPFAM" id="SSF56784">
    <property type="entry name" value="HAD-like"/>
    <property type="match status" value="1"/>
</dbReference>
<dbReference type="EMBL" id="JAGIOH010000001">
    <property type="protein sequence ID" value="MBP2403246.1"/>
    <property type="molecule type" value="Genomic_DNA"/>
</dbReference>
<dbReference type="InterPro" id="IPR050155">
    <property type="entry name" value="HAD-like_hydrolase_sf"/>
</dbReference>
<evidence type="ECO:0000313" key="1">
    <source>
        <dbReference type="EMBL" id="MBP2403246.1"/>
    </source>
</evidence>
<dbReference type="SFLD" id="SFLDS00003">
    <property type="entry name" value="Haloacid_Dehalogenase"/>
    <property type="match status" value="1"/>
</dbReference>
<dbReference type="PANTHER" id="PTHR43434">
    <property type="entry name" value="PHOSPHOGLYCOLATE PHOSPHATASE"/>
    <property type="match status" value="1"/>
</dbReference>
<protein>
    <submittedName>
        <fullName evidence="1">Phosphoglycolate phosphatase-like HAD superfamily hydrolase</fullName>
    </submittedName>
</protein>
<dbReference type="RefSeq" id="WP_209515102.1">
    <property type="nucleotide sequence ID" value="NZ_JAGIOH010000001.1"/>
</dbReference>
<dbReference type="Gene3D" id="1.10.150.240">
    <property type="entry name" value="Putative phosphatase, domain 2"/>
    <property type="match status" value="1"/>
</dbReference>
<evidence type="ECO:0000313" key="2">
    <source>
        <dbReference type="Proteomes" id="UP001519291"/>
    </source>
</evidence>
<dbReference type="InterPro" id="IPR023214">
    <property type="entry name" value="HAD_sf"/>
</dbReference>
<dbReference type="Proteomes" id="UP001519291">
    <property type="component" value="Unassembled WGS sequence"/>
</dbReference>
<dbReference type="GeneID" id="91569583"/>
<gene>
    <name evidence="1" type="ORF">JO379_002715</name>
</gene>
<proteinExistence type="predicted"/>
<reference evidence="1 2" key="1">
    <citation type="submission" date="2021-03" db="EMBL/GenBank/DDBJ databases">
        <title>Sequencing the genomes of 1000 actinobacteria strains.</title>
        <authorList>
            <person name="Klenk H.-P."/>
        </authorList>
    </citation>
    <scope>NUCLEOTIDE SEQUENCE [LARGE SCALE GENOMIC DNA]</scope>
    <source>
        <strain evidence="1 2">DSM 41480</strain>
    </source>
</reference>
<sequence>MTSAQAHRRLVLWDIDHTLIDGGGVSREAYAAAFSRVTGQPLREMADMSGRTELAISTDTLRLHGLTPDPAMVERFTAAVAEELHAREEALASAGRPLPGARAAISALSSIEGTHQSLLTGNMRSLAELKMRVFGLAEHIDFEAGAYGDDDVERPALLAHAWRRARSRHCHRYTGRDTVIIGDTVLDVATAKAGGARSIAVATGTTSAAELAASGADVVLPDLTDTAALVAAVGGGDHPAPASITP</sequence>
<dbReference type="InterPro" id="IPR023198">
    <property type="entry name" value="PGP-like_dom2"/>
</dbReference>
<organism evidence="1 2">
    <name type="scientific">Streptomyces syringium</name>
    <dbReference type="NCBI Taxonomy" id="76729"/>
    <lineage>
        <taxon>Bacteria</taxon>
        <taxon>Bacillati</taxon>
        <taxon>Actinomycetota</taxon>
        <taxon>Actinomycetes</taxon>
        <taxon>Kitasatosporales</taxon>
        <taxon>Streptomycetaceae</taxon>
        <taxon>Streptomyces</taxon>
    </lineage>
</organism>
<comment type="caution">
    <text evidence="1">The sequence shown here is derived from an EMBL/GenBank/DDBJ whole genome shotgun (WGS) entry which is preliminary data.</text>
</comment>
<accession>A0ABS4Y390</accession>
<dbReference type="SFLD" id="SFLDG01129">
    <property type="entry name" value="C1.5:_HAD__Beta-PGM__Phosphata"/>
    <property type="match status" value="1"/>
</dbReference>
<dbReference type="Gene3D" id="3.40.50.1000">
    <property type="entry name" value="HAD superfamily/HAD-like"/>
    <property type="match status" value="1"/>
</dbReference>
<dbReference type="PANTHER" id="PTHR43434:SF1">
    <property type="entry name" value="PHOSPHOGLYCOLATE PHOSPHATASE"/>
    <property type="match status" value="1"/>
</dbReference>
<dbReference type="InterPro" id="IPR036412">
    <property type="entry name" value="HAD-like_sf"/>
</dbReference>
<name>A0ABS4Y390_9ACTN</name>
<dbReference type="Pfam" id="PF12710">
    <property type="entry name" value="HAD"/>
    <property type="match status" value="1"/>
</dbReference>
<keyword evidence="2" id="KW-1185">Reference proteome</keyword>